<keyword evidence="5 8" id="KW-0812">Transmembrane</keyword>
<reference evidence="10 11" key="1">
    <citation type="journal article" date="2012" name="Proc. Natl. Acad. Sci. U.S.A.">
        <title>Genome and physiology of a model Epsilonproteobacterium responsible for sulfide detoxification in marine oxygen depletion zones.</title>
        <authorList>
            <person name="Grote J."/>
            <person name="Schott T."/>
            <person name="Bruckner C.G."/>
            <person name="Glockner F.O."/>
            <person name="Jost G."/>
            <person name="Teeling H."/>
            <person name="Labrenz M."/>
            <person name="Jurgens K."/>
        </authorList>
    </citation>
    <scope>NUCLEOTIDE SEQUENCE [LARGE SCALE GENOMIC DNA]</scope>
    <source>
        <strain evidence="10 11">GD1</strain>
    </source>
</reference>
<evidence type="ECO:0000256" key="1">
    <source>
        <dbReference type="ARBA" id="ARBA00004651"/>
    </source>
</evidence>
<dbReference type="PATRIC" id="fig|929558.5.peg.2799"/>
<organism evidence="10 11">
    <name type="scientific">Sulfurimonas gotlandica (strain DSM 19862 / JCM 16533 / GD1)</name>
    <dbReference type="NCBI Taxonomy" id="929558"/>
    <lineage>
        <taxon>Bacteria</taxon>
        <taxon>Pseudomonadati</taxon>
        <taxon>Campylobacterota</taxon>
        <taxon>Epsilonproteobacteria</taxon>
        <taxon>Campylobacterales</taxon>
        <taxon>Sulfurimonadaceae</taxon>
        <taxon>Sulfurimonas</taxon>
    </lineage>
</organism>
<dbReference type="PANTHER" id="PTHR33908:SF11">
    <property type="entry name" value="MEMBRANE PROTEIN"/>
    <property type="match status" value="1"/>
</dbReference>
<evidence type="ECO:0000313" key="11">
    <source>
        <dbReference type="Proteomes" id="UP000006431"/>
    </source>
</evidence>
<gene>
    <name evidence="10" type="ORF">SMGD1_2809</name>
</gene>
<dbReference type="RefSeq" id="WP_008337433.1">
    <property type="nucleotide sequence ID" value="NZ_AFRZ01000001.1"/>
</dbReference>
<keyword evidence="7 8" id="KW-0472">Membrane</keyword>
<dbReference type="Pfam" id="PF13231">
    <property type="entry name" value="PMT_2"/>
    <property type="match status" value="1"/>
</dbReference>
<evidence type="ECO:0000256" key="5">
    <source>
        <dbReference type="ARBA" id="ARBA00022692"/>
    </source>
</evidence>
<dbReference type="Proteomes" id="UP000006431">
    <property type="component" value="Unassembled WGS sequence"/>
</dbReference>
<evidence type="ECO:0000256" key="8">
    <source>
        <dbReference type="SAM" id="Phobius"/>
    </source>
</evidence>
<keyword evidence="6 8" id="KW-1133">Transmembrane helix</keyword>
<name>B6BJT1_SULGG</name>
<evidence type="ECO:0000259" key="9">
    <source>
        <dbReference type="Pfam" id="PF13231"/>
    </source>
</evidence>
<evidence type="ECO:0000256" key="7">
    <source>
        <dbReference type="ARBA" id="ARBA00023136"/>
    </source>
</evidence>
<comment type="caution">
    <text evidence="10">The sequence shown here is derived from an EMBL/GenBank/DDBJ whole genome shotgun (WGS) entry which is preliminary data.</text>
</comment>
<dbReference type="HOGENOM" id="CLU_016165_3_0_7"/>
<evidence type="ECO:0000256" key="4">
    <source>
        <dbReference type="ARBA" id="ARBA00022679"/>
    </source>
</evidence>
<keyword evidence="11" id="KW-1185">Reference proteome</keyword>
<evidence type="ECO:0000313" key="10">
    <source>
        <dbReference type="EMBL" id="EHP31331.1"/>
    </source>
</evidence>
<dbReference type="eggNOG" id="COG1807">
    <property type="taxonomic scope" value="Bacteria"/>
</dbReference>
<comment type="subcellular location">
    <subcellularLocation>
        <location evidence="1">Cell membrane</location>
        <topology evidence="1">Multi-pass membrane protein</topology>
    </subcellularLocation>
</comment>
<feature type="transmembrane region" description="Helical" evidence="8">
    <location>
        <begin position="103"/>
        <end position="122"/>
    </location>
</feature>
<feature type="domain" description="Glycosyltransferase RgtA/B/C/D-like" evidence="9">
    <location>
        <begin position="53"/>
        <end position="210"/>
    </location>
</feature>
<proteinExistence type="predicted"/>
<dbReference type="EMBL" id="AFRZ01000001">
    <property type="protein sequence ID" value="EHP31331.1"/>
    <property type="molecule type" value="Genomic_DNA"/>
</dbReference>
<feature type="transmembrane region" description="Helical" evidence="8">
    <location>
        <begin position="273"/>
        <end position="292"/>
    </location>
</feature>
<dbReference type="OrthoDB" id="9802649at2"/>
<keyword evidence="2" id="KW-1003">Cell membrane</keyword>
<dbReference type="GO" id="GO:0009103">
    <property type="term" value="P:lipopolysaccharide biosynthetic process"/>
    <property type="evidence" value="ECO:0007669"/>
    <property type="project" value="UniProtKB-ARBA"/>
</dbReference>
<sequence>MLELLYKQPKRNAYILIIAMAFFSAIYNAFLPLHGDEAYYWMWSHHLQAGYYDHPPFIAYMIYLTNFISQAEWGVRLVNVFSLSVSAVYIFRLTSEIFDEKIALNSVLIFSSVILVHAGYIITTPDSPLILFYSITLYYSYKAIFYGKTIDYALTGIMLGLMMLSKYTAILFVFSLLLFILLKRRDILLSANFYLAIILSLIVISPMLWWNYQHDWISFVFQLGHGSTDTFEIDTDYFFEFLGGQFGTFSPVFAGVLFYFLIKDRLFYKDDKLLFLSLSTVVVLLFFFYKSLFTRMELNYTAPAYVAGAIITAYLFEHYKLIKTFKVGLVIAIILTIIGRFAFLFYLEIVQDRMYGNREAVQLLQTHAKEGDSFYGDHLTIVAYLKFYLKGHPETDLAVPSRFSQYDMWREKEFLKDGLVLTRDPEQKNLEAKYSDVKLIDTITVKKGITKTKTLYIYRVANVK</sequence>
<feature type="transmembrane region" description="Helical" evidence="8">
    <location>
        <begin position="157"/>
        <end position="181"/>
    </location>
</feature>
<dbReference type="GO" id="GO:0005886">
    <property type="term" value="C:plasma membrane"/>
    <property type="evidence" value="ECO:0007669"/>
    <property type="project" value="UniProtKB-SubCell"/>
</dbReference>
<protein>
    <submittedName>
        <fullName evidence="10">Glycosyl transferase, family 39</fullName>
    </submittedName>
</protein>
<evidence type="ECO:0000256" key="3">
    <source>
        <dbReference type="ARBA" id="ARBA00022676"/>
    </source>
</evidence>
<feature type="transmembrane region" description="Helical" evidence="8">
    <location>
        <begin position="298"/>
        <end position="316"/>
    </location>
</feature>
<dbReference type="GO" id="GO:0016763">
    <property type="term" value="F:pentosyltransferase activity"/>
    <property type="evidence" value="ECO:0007669"/>
    <property type="project" value="TreeGrafter"/>
</dbReference>
<keyword evidence="4 10" id="KW-0808">Transferase</keyword>
<keyword evidence="3" id="KW-0328">Glycosyltransferase</keyword>
<dbReference type="STRING" id="929558.SMGD1_2809"/>
<feature type="transmembrane region" description="Helical" evidence="8">
    <location>
        <begin position="193"/>
        <end position="212"/>
    </location>
</feature>
<evidence type="ECO:0000256" key="2">
    <source>
        <dbReference type="ARBA" id="ARBA00022475"/>
    </source>
</evidence>
<dbReference type="InterPro" id="IPR038731">
    <property type="entry name" value="RgtA/B/C-like"/>
</dbReference>
<dbReference type="InterPro" id="IPR050297">
    <property type="entry name" value="LipidA_mod_glycosyltrf_83"/>
</dbReference>
<feature type="transmembrane region" description="Helical" evidence="8">
    <location>
        <begin position="237"/>
        <end position="261"/>
    </location>
</feature>
<evidence type="ECO:0000256" key="6">
    <source>
        <dbReference type="ARBA" id="ARBA00022989"/>
    </source>
</evidence>
<feature type="transmembrane region" description="Helical" evidence="8">
    <location>
        <begin position="12"/>
        <end position="33"/>
    </location>
</feature>
<dbReference type="AlphaFoldDB" id="B6BJT1"/>
<feature type="transmembrane region" description="Helical" evidence="8">
    <location>
        <begin position="73"/>
        <end position="91"/>
    </location>
</feature>
<dbReference type="PANTHER" id="PTHR33908">
    <property type="entry name" value="MANNOSYLTRANSFERASE YKCB-RELATED"/>
    <property type="match status" value="1"/>
</dbReference>
<accession>H1FU25</accession>
<feature type="transmembrane region" description="Helical" evidence="8">
    <location>
        <begin position="328"/>
        <end position="347"/>
    </location>
</feature>
<accession>B6BJT1</accession>